<dbReference type="GO" id="GO:0004674">
    <property type="term" value="F:protein serine/threonine kinase activity"/>
    <property type="evidence" value="ECO:0007669"/>
    <property type="project" value="UniProtKB-KW"/>
</dbReference>
<dbReference type="PANTHER" id="PTHR24361">
    <property type="entry name" value="MITOGEN-ACTIVATED KINASE KINASE KINASE"/>
    <property type="match status" value="1"/>
</dbReference>
<dbReference type="GO" id="GO:0005737">
    <property type="term" value="C:cytoplasm"/>
    <property type="evidence" value="ECO:0007669"/>
    <property type="project" value="TreeGrafter"/>
</dbReference>
<feature type="domain" description="Cyclic nucleotide-binding" evidence="10">
    <location>
        <begin position="308"/>
        <end position="404"/>
    </location>
</feature>
<dbReference type="HOGENOM" id="CLU_042510_0_0_7"/>
<sequence>MADSPNKPSKLDDSFLAGLADLKKVGRYEIIYKIGQGAAGIVYLGRDPYIKRYVAIKISRPTSERGKERFFVEAQSAGRLNHPNIVAVYDLGVYNEFCYITMEYVEGHTLEKVCRAKKLLPPRQALETMFSVVNAFDYAHKEGIIHRDIKPSNIMVDVMGNAKITDFGTAQMTEETSEMGVWGTPSYMSPEQLQEEDIGPFSDIFSLGCVFYEILTGKQAFPGNNNFSIMYKVTNEEPPPISTLRKDLPPAVDQILKKALAKKKQDRYQSCMDFAYDLKFVLRGLGHSRAPKKDKVQDAIDFIHNVPFFRNFTKGQVAEVANVGEILKFEKGQDIVKEGEIDDHFFIILSGRTKISKSGQQVAVLSSGECFGEMAFIACQPRVATVTADTDCMLMRISATLFDRSPPPVQLRFFKNFATILVRRFS</sequence>
<dbReference type="InterPro" id="IPR000719">
    <property type="entry name" value="Prot_kinase_dom"/>
</dbReference>
<evidence type="ECO:0000256" key="7">
    <source>
        <dbReference type="ARBA" id="ARBA00022840"/>
    </source>
</evidence>
<dbReference type="SUPFAM" id="SSF56112">
    <property type="entry name" value="Protein kinase-like (PK-like)"/>
    <property type="match status" value="1"/>
</dbReference>
<dbReference type="InterPro" id="IPR000595">
    <property type="entry name" value="cNMP-bd_dom"/>
</dbReference>
<evidence type="ECO:0000256" key="4">
    <source>
        <dbReference type="ARBA" id="ARBA00022679"/>
    </source>
</evidence>
<keyword evidence="5" id="KW-0547">Nucleotide-binding</keyword>
<dbReference type="PROSITE" id="PS50042">
    <property type="entry name" value="CNMP_BINDING_3"/>
    <property type="match status" value="1"/>
</dbReference>
<evidence type="ECO:0000256" key="8">
    <source>
        <dbReference type="ARBA" id="ARBA00022992"/>
    </source>
</evidence>
<dbReference type="RefSeq" id="WP_015948501.1">
    <property type="nucleotide sequence ID" value="NC_011768.1"/>
</dbReference>
<dbReference type="InterPro" id="IPR018490">
    <property type="entry name" value="cNMP-bd_dom_sf"/>
</dbReference>
<dbReference type="SMART" id="SM00220">
    <property type="entry name" value="S_TKc"/>
    <property type="match status" value="1"/>
</dbReference>
<dbReference type="PRINTS" id="PR00103">
    <property type="entry name" value="CAMPKINASE"/>
</dbReference>
<dbReference type="Proteomes" id="UP000000739">
    <property type="component" value="Chromosome"/>
</dbReference>
<keyword evidence="7" id="KW-0067">ATP-binding</keyword>
<evidence type="ECO:0000256" key="5">
    <source>
        <dbReference type="ARBA" id="ARBA00022741"/>
    </source>
</evidence>
<dbReference type="CDD" id="cd14014">
    <property type="entry name" value="STKc_PknB_like"/>
    <property type="match status" value="1"/>
</dbReference>
<dbReference type="Gene3D" id="2.60.120.10">
    <property type="entry name" value="Jelly Rolls"/>
    <property type="match status" value="1"/>
</dbReference>
<evidence type="ECO:0000259" key="9">
    <source>
        <dbReference type="PROSITE" id="PS50011"/>
    </source>
</evidence>
<dbReference type="InterPro" id="IPR011009">
    <property type="entry name" value="Kinase-like_dom_sf"/>
</dbReference>
<dbReference type="AlphaFoldDB" id="B8FLU6"/>
<keyword evidence="3" id="KW-0140">cGMP</keyword>
<evidence type="ECO:0000313" key="11">
    <source>
        <dbReference type="EMBL" id="ACL05450.1"/>
    </source>
</evidence>
<dbReference type="Pfam" id="PF00069">
    <property type="entry name" value="Pkinase"/>
    <property type="match status" value="1"/>
</dbReference>
<keyword evidence="8" id="KW-0142">cGMP-binding</keyword>
<dbReference type="GO" id="GO:0030553">
    <property type="term" value="F:cGMP binding"/>
    <property type="evidence" value="ECO:0007669"/>
    <property type="project" value="UniProtKB-KW"/>
</dbReference>
<dbReference type="PROSITE" id="PS50011">
    <property type="entry name" value="PROTEIN_KINASE_DOM"/>
    <property type="match status" value="1"/>
</dbReference>
<dbReference type="eggNOG" id="COG0664">
    <property type="taxonomic scope" value="Bacteria"/>
</dbReference>
<protein>
    <recommendedName>
        <fullName evidence="1">non-specific serine/threonine protein kinase</fullName>
        <ecNumber evidence="1">2.7.11.1</ecNumber>
    </recommendedName>
</protein>
<evidence type="ECO:0000256" key="1">
    <source>
        <dbReference type="ARBA" id="ARBA00012513"/>
    </source>
</evidence>
<accession>B8FLU6</accession>
<dbReference type="InterPro" id="IPR008271">
    <property type="entry name" value="Ser/Thr_kinase_AS"/>
</dbReference>
<dbReference type="GO" id="GO:0006974">
    <property type="term" value="P:DNA damage response"/>
    <property type="evidence" value="ECO:0007669"/>
    <property type="project" value="TreeGrafter"/>
</dbReference>
<dbReference type="SMART" id="SM00100">
    <property type="entry name" value="cNMP"/>
    <property type="match status" value="1"/>
</dbReference>
<dbReference type="Gene3D" id="3.30.200.20">
    <property type="entry name" value="Phosphorylase Kinase, domain 1"/>
    <property type="match status" value="1"/>
</dbReference>
<keyword evidence="4" id="KW-0808">Transferase</keyword>
<evidence type="ECO:0000256" key="2">
    <source>
        <dbReference type="ARBA" id="ARBA00022527"/>
    </source>
</evidence>
<dbReference type="FunFam" id="1.10.510.10:FF:000021">
    <property type="entry name" value="Serine/threonine protein kinase"/>
    <property type="match status" value="1"/>
</dbReference>
<dbReference type="InterPro" id="IPR014710">
    <property type="entry name" value="RmlC-like_jellyroll"/>
</dbReference>
<feature type="domain" description="Protein kinase" evidence="9">
    <location>
        <begin position="28"/>
        <end position="281"/>
    </location>
</feature>
<proteinExistence type="predicted"/>
<dbReference type="CDD" id="cd00038">
    <property type="entry name" value="CAP_ED"/>
    <property type="match status" value="1"/>
</dbReference>
<reference evidence="11 12" key="1">
    <citation type="journal article" date="2012" name="Environ. Microbiol.">
        <title>The genome sequence of Desulfatibacillum alkenivorans AK-01: a blueprint for anaerobic alkane oxidation.</title>
        <authorList>
            <person name="Callaghan A.V."/>
            <person name="Morris B.E."/>
            <person name="Pereira I.A."/>
            <person name="McInerney M.J."/>
            <person name="Austin R.N."/>
            <person name="Groves J.T."/>
            <person name="Kukor J.J."/>
            <person name="Suflita J.M."/>
            <person name="Young L.Y."/>
            <person name="Zylstra G.J."/>
            <person name="Wawrik B."/>
        </authorList>
    </citation>
    <scope>NUCLEOTIDE SEQUENCE [LARGE SCALE GENOMIC DNA]</scope>
    <source>
        <strain evidence="11 12">AK-01</strain>
    </source>
</reference>
<gene>
    <name evidence="11" type="ordered locus">Dalk_3763</name>
</gene>
<evidence type="ECO:0000256" key="6">
    <source>
        <dbReference type="ARBA" id="ARBA00022777"/>
    </source>
</evidence>
<keyword evidence="6" id="KW-0418">Kinase</keyword>
<keyword evidence="2" id="KW-0723">Serine/threonine-protein kinase</keyword>
<dbReference type="EMBL" id="CP001322">
    <property type="protein sequence ID" value="ACL05450.1"/>
    <property type="molecule type" value="Genomic_DNA"/>
</dbReference>
<dbReference type="SUPFAM" id="SSF51206">
    <property type="entry name" value="cAMP-binding domain-like"/>
    <property type="match status" value="1"/>
</dbReference>
<evidence type="ECO:0000256" key="3">
    <source>
        <dbReference type="ARBA" id="ARBA00022535"/>
    </source>
</evidence>
<dbReference type="InterPro" id="IPR053235">
    <property type="entry name" value="Ser_Thr_kinase"/>
</dbReference>
<dbReference type="KEGG" id="dal:Dalk_3763"/>
<dbReference type="Gene3D" id="1.10.510.10">
    <property type="entry name" value="Transferase(Phosphotransferase) domain 1"/>
    <property type="match status" value="1"/>
</dbReference>
<dbReference type="GO" id="GO:0005524">
    <property type="term" value="F:ATP binding"/>
    <property type="evidence" value="ECO:0007669"/>
    <property type="project" value="UniProtKB-KW"/>
</dbReference>
<evidence type="ECO:0000259" key="10">
    <source>
        <dbReference type="PROSITE" id="PS50042"/>
    </source>
</evidence>
<dbReference type="EC" id="2.7.11.1" evidence="1"/>
<dbReference type="eggNOG" id="COG0515">
    <property type="taxonomic scope" value="Bacteria"/>
</dbReference>
<name>B8FLU6_DESAL</name>
<organism evidence="11 12">
    <name type="scientific">Desulfatibacillum aliphaticivorans</name>
    <dbReference type="NCBI Taxonomy" id="218208"/>
    <lineage>
        <taxon>Bacteria</taxon>
        <taxon>Pseudomonadati</taxon>
        <taxon>Thermodesulfobacteriota</taxon>
        <taxon>Desulfobacteria</taxon>
        <taxon>Desulfobacterales</taxon>
        <taxon>Desulfatibacillaceae</taxon>
        <taxon>Desulfatibacillum</taxon>
    </lineage>
</organism>
<keyword evidence="12" id="KW-1185">Reference proteome</keyword>
<evidence type="ECO:0000313" key="12">
    <source>
        <dbReference type="Proteomes" id="UP000000739"/>
    </source>
</evidence>
<dbReference type="PROSITE" id="PS00108">
    <property type="entry name" value="PROTEIN_KINASE_ST"/>
    <property type="match status" value="1"/>
</dbReference>
<dbReference type="Pfam" id="PF00027">
    <property type="entry name" value="cNMP_binding"/>
    <property type="match status" value="1"/>
</dbReference>
<dbReference type="PANTHER" id="PTHR24361:SF613">
    <property type="entry name" value="NUCLEAR RECEPTOR-BINDING PROTEIN-RELATED"/>
    <property type="match status" value="1"/>
</dbReference>